<evidence type="ECO:0008006" key="7">
    <source>
        <dbReference type="Google" id="ProtNLM"/>
    </source>
</evidence>
<evidence type="ECO:0000256" key="3">
    <source>
        <dbReference type="ARBA" id="ARBA00023242"/>
    </source>
</evidence>
<dbReference type="GO" id="GO:0003697">
    <property type="term" value="F:single-stranded DNA binding"/>
    <property type="evidence" value="ECO:0007669"/>
    <property type="project" value="TreeGrafter"/>
</dbReference>
<gene>
    <name evidence="5" type="primary">Mo06386</name>
    <name evidence="5" type="ORF">E5Q_06386</name>
</gene>
<comment type="subcellular location">
    <subcellularLocation>
        <location evidence="1">Nucleus</location>
    </subcellularLocation>
</comment>
<keyword evidence="6" id="KW-1185">Reference proteome</keyword>
<dbReference type="PANTHER" id="PTHR13989:SF16">
    <property type="entry name" value="REPLICATION PROTEIN A2"/>
    <property type="match status" value="1"/>
</dbReference>
<reference evidence="5 6" key="1">
    <citation type="journal article" date="2011" name="J. Gen. Appl. Microbiol.">
        <title>Draft genome sequencing of the enigmatic basidiomycete Mixia osmundae.</title>
        <authorList>
            <person name="Nishida H."/>
            <person name="Nagatsuka Y."/>
            <person name="Sugiyama J."/>
        </authorList>
    </citation>
    <scope>NUCLEOTIDE SEQUENCE [LARGE SCALE GENOMIC DNA]</scope>
    <source>
        <strain evidence="6">CBS 9802 / IAM 14324 / JCM 22182 / KY 12970</strain>
    </source>
</reference>
<proteinExistence type="predicted"/>
<dbReference type="FunCoup" id="G7EA24">
    <property type="interactions" value="439"/>
</dbReference>
<evidence type="ECO:0000313" key="6">
    <source>
        <dbReference type="Proteomes" id="UP000009131"/>
    </source>
</evidence>
<keyword evidence="2" id="KW-0238">DNA-binding</keyword>
<comment type="caution">
    <text evidence="5">The sequence shown here is derived from an EMBL/GenBank/DDBJ whole genome shotgun (WGS) entry which is preliminary data.</text>
</comment>
<feature type="compositionally biased region" description="Gly residues" evidence="4">
    <location>
        <begin position="1"/>
        <end position="12"/>
    </location>
</feature>
<dbReference type="GO" id="GO:0000724">
    <property type="term" value="P:double-strand break repair via homologous recombination"/>
    <property type="evidence" value="ECO:0007669"/>
    <property type="project" value="TreeGrafter"/>
</dbReference>
<dbReference type="HOGENOM" id="CLU_051033_0_1_1"/>
<dbReference type="InParanoid" id="G7EA24"/>
<keyword evidence="3" id="KW-0539">Nucleus</keyword>
<dbReference type="GO" id="GO:0005662">
    <property type="term" value="C:DNA replication factor A complex"/>
    <property type="evidence" value="ECO:0007669"/>
    <property type="project" value="TreeGrafter"/>
</dbReference>
<dbReference type="AlphaFoldDB" id="G7EA24"/>
<evidence type="ECO:0000256" key="1">
    <source>
        <dbReference type="ARBA" id="ARBA00004123"/>
    </source>
</evidence>
<evidence type="ECO:0000313" key="5">
    <source>
        <dbReference type="EMBL" id="GAA99684.1"/>
    </source>
</evidence>
<sequence length="253" mass="26492">MSGAYGGGGGFVNDGSQTSPGGAKQKGDGHCTPVTLAMVTSAEQGHAEAPYTYDGVEIGNVEVIALVEDLNAASTNATLSLDDGTGRADARVWLENGAESSYQLEGIEKGTTVHVIGGLKDFNSKRSINIVHVRPVHDPNEEAYHRLRVAHLQLQRKRPTGARTGPGANAYRAAGIIDGDEAAFASLTAKGKKIMLYLKELKDSGAIGGGGVAEEQLARQTGISLQDVKAEAISLSDDGQIFEMDEGFWAPAL</sequence>
<feature type="region of interest" description="Disordered" evidence="4">
    <location>
        <begin position="1"/>
        <end position="29"/>
    </location>
</feature>
<dbReference type="GO" id="GO:0000781">
    <property type="term" value="C:chromosome, telomeric region"/>
    <property type="evidence" value="ECO:0007669"/>
    <property type="project" value="TreeGrafter"/>
</dbReference>
<dbReference type="Proteomes" id="UP000009131">
    <property type="component" value="Unassembled WGS sequence"/>
</dbReference>
<dbReference type="eggNOG" id="KOG3108">
    <property type="taxonomic scope" value="Eukaryota"/>
</dbReference>
<reference evidence="5 6" key="2">
    <citation type="journal article" date="2012" name="Open Biol.">
        <title>Characteristics of nucleosomes and linker DNA regions on the genome of the basidiomycete Mixia osmundae revealed by mono- and dinucleosome mapping.</title>
        <authorList>
            <person name="Nishida H."/>
            <person name="Kondo S."/>
            <person name="Matsumoto T."/>
            <person name="Suzuki Y."/>
            <person name="Yoshikawa H."/>
            <person name="Taylor T.D."/>
            <person name="Sugiyama J."/>
        </authorList>
    </citation>
    <scope>NUCLEOTIDE SEQUENCE [LARGE SCALE GENOMIC DNA]</scope>
    <source>
        <strain evidence="6">CBS 9802 / IAM 14324 / JCM 22182 / KY 12970</strain>
    </source>
</reference>
<protein>
    <recommendedName>
        <fullName evidence="7">Replication protein A C-terminal domain-containing protein</fullName>
    </recommendedName>
</protein>
<organism evidence="5 6">
    <name type="scientific">Mixia osmundae (strain CBS 9802 / IAM 14324 / JCM 22182 / KY 12970)</name>
    <dbReference type="NCBI Taxonomy" id="764103"/>
    <lineage>
        <taxon>Eukaryota</taxon>
        <taxon>Fungi</taxon>
        <taxon>Dikarya</taxon>
        <taxon>Basidiomycota</taxon>
        <taxon>Pucciniomycotina</taxon>
        <taxon>Mixiomycetes</taxon>
        <taxon>Mixiales</taxon>
        <taxon>Mixiaceae</taxon>
        <taxon>Mixia</taxon>
    </lineage>
</organism>
<dbReference type="SUPFAM" id="SSF50249">
    <property type="entry name" value="Nucleic acid-binding proteins"/>
    <property type="match status" value="1"/>
</dbReference>
<dbReference type="InterPro" id="IPR012340">
    <property type="entry name" value="NA-bd_OB-fold"/>
</dbReference>
<evidence type="ECO:0000256" key="2">
    <source>
        <dbReference type="ARBA" id="ARBA00023125"/>
    </source>
</evidence>
<dbReference type="InterPro" id="IPR040260">
    <property type="entry name" value="RFA2-like"/>
</dbReference>
<dbReference type="GO" id="GO:0006289">
    <property type="term" value="P:nucleotide-excision repair"/>
    <property type="evidence" value="ECO:0007669"/>
    <property type="project" value="TreeGrafter"/>
</dbReference>
<dbReference type="STRING" id="764103.G7EA24"/>
<dbReference type="EMBL" id="BABT02000229">
    <property type="protein sequence ID" value="GAA99684.1"/>
    <property type="molecule type" value="Genomic_DNA"/>
</dbReference>
<dbReference type="CDD" id="cd04478">
    <property type="entry name" value="RPA2_DBD_D"/>
    <property type="match status" value="1"/>
</dbReference>
<name>G7EA24_MIXOS</name>
<dbReference type="GO" id="GO:0035861">
    <property type="term" value="C:site of double-strand break"/>
    <property type="evidence" value="ECO:0007669"/>
    <property type="project" value="TreeGrafter"/>
</dbReference>
<dbReference type="Gene3D" id="2.40.50.140">
    <property type="entry name" value="Nucleic acid-binding proteins"/>
    <property type="match status" value="1"/>
</dbReference>
<evidence type="ECO:0000256" key="4">
    <source>
        <dbReference type="SAM" id="MobiDB-lite"/>
    </source>
</evidence>
<dbReference type="GO" id="GO:0006260">
    <property type="term" value="P:DNA replication"/>
    <property type="evidence" value="ECO:0007669"/>
    <property type="project" value="TreeGrafter"/>
</dbReference>
<accession>G7EA24</accession>
<dbReference type="PANTHER" id="PTHR13989">
    <property type="entry name" value="REPLICATION PROTEIN A-RELATED"/>
    <property type="match status" value="1"/>
</dbReference>
<dbReference type="OrthoDB" id="25571at2759"/>